<name>A0A506PHJ7_9FLAO</name>
<gene>
    <name evidence="1" type="ORF">FJ651_09305</name>
</gene>
<dbReference type="OrthoDB" id="9816120at2"/>
<protein>
    <submittedName>
        <fullName evidence="1">Uncharacterized protein</fullName>
    </submittedName>
</protein>
<organism evidence="1 2">
    <name type="scientific">Paucihalobacter ruber</name>
    <dbReference type="NCBI Taxonomy" id="2567861"/>
    <lineage>
        <taxon>Bacteria</taxon>
        <taxon>Pseudomonadati</taxon>
        <taxon>Bacteroidota</taxon>
        <taxon>Flavobacteriia</taxon>
        <taxon>Flavobacteriales</taxon>
        <taxon>Flavobacteriaceae</taxon>
        <taxon>Paucihalobacter</taxon>
    </lineage>
</organism>
<dbReference type="Proteomes" id="UP000317332">
    <property type="component" value="Unassembled WGS sequence"/>
</dbReference>
<proteinExistence type="predicted"/>
<comment type="caution">
    <text evidence="1">The sequence shown here is derived from an EMBL/GenBank/DDBJ whole genome shotgun (WGS) entry which is preliminary data.</text>
</comment>
<keyword evidence="2" id="KW-1185">Reference proteome</keyword>
<reference evidence="1 2" key="1">
    <citation type="submission" date="2019-06" db="EMBL/GenBank/DDBJ databases">
        <title>Flavobacteriaceae Paucihalobacterium erythroidium CWB-1, complete genome.</title>
        <authorList>
            <person name="Wu S."/>
        </authorList>
    </citation>
    <scope>NUCLEOTIDE SEQUENCE [LARGE SCALE GENOMIC DNA]</scope>
    <source>
        <strain evidence="1 2">CWB-1</strain>
    </source>
</reference>
<dbReference type="AlphaFoldDB" id="A0A506PHJ7"/>
<dbReference type="RefSeq" id="WP_140990243.1">
    <property type="nucleotide sequence ID" value="NZ_VHIQ01000004.1"/>
</dbReference>
<evidence type="ECO:0000313" key="2">
    <source>
        <dbReference type="Proteomes" id="UP000317332"/>
    </source>
</evidence>
<accession>A0A506PHJ7</accession>
<dbReference type="EMBL" id="VHIQ01000004">
    <property type="protein sequence ID" value="TPV33281.1"/>
    <property type="molecule type" value="Genomic_DNA"/>
</dbReference>
<evidence type="ECO:0000313" key="1">
    <source>
        <dbReference type="EMBL" id="TPV33281.1"/>
    </source>
</evidence>
<sequence length="102" mass="11517">MKSKNTTKILFLELLFLYLTKIVRAQNFTVVPKALLIVDAIRCTISFTHVNGDKDHDVIVTVLNLSGYNSKLCTNVGYGNFTKMVITTFYRVAPRLVAFTNI</sequence>